<dbReference type="GO" id="GO:0016747">
    <property type="term" value="F:acyltransferase activity, transferring groups other than amino-acyl groups"/>
    <property type="evidence" value="ECO:0007669"/>
    <property type="project" value="InterPro"/>
</dbReference>
<gene>
    <name evidence="2" type="ORF">G3567_02260</name>
</gene>
<keyword evidence="2" id="KW-0808">Transferase</keyword>
<dbReference type="InterPro" id="IPR050276">
    <property type="entry name" value="MshD_Acetyltransferase"/>
</dbReference>
<proteinExistence type="predicted"/>
<name>A0A6B3QXZ1_9FLAO</name>
<dbReference type="PANTHER" id="PTHR43617:SF22">
    <property type="entry name" value="L-AMINO ACID N-ACETYLTRANSFERASE AAAT"/>
    <property type="match status" value="1"/>
</dbReference>
<dbReference type="Pfam" id="PF00583">
    <property type="entry name" value="Acetyltransf_1"/>
    <property type="match status" value="1"/>
</dbReference>
<evidence type="ECO:0000313" key="3">
    <source>
        <dbReference type="Proteomes" id="UP000478505"/>
    </source>
</evidence>
<dbReference type="Proteomes" id="UP000478505">
    <property type="component" value="Unassembled WGS sequence"/>
</dbReference>
<dbReference type="PROSITE" id="PS51186">
    <property type="entry name" value="GNAT"/>
    <property type="match status" value="1"/>
</dbReference>
<dbReference type="AlphaFoldDB" id="A0A6B3QXZ1"/>
<dbReference type="InterPro" id="IPR000182">
    <property type="entry name" value="GNAT_dom"/>
</dbReference>
<dbReference type="Gene3D" id="3.40.630.30">
    <property type="match status" value="1"/>
</dbReference>
<dbReference type="PANTHER" id="PTHR43617">
    <property type="entry name" value="L-AMINO ACID N-ACETYLTRANSFERASE"/>
    <property type="match status" value="1"/>
</dbReference>
<accession>A0A6B3QXZ1</accession>
<feature type="domain" description="N-acetyltransferase" evidence="1">
    <location>
        <begin position="3"/>
        <end position="167"/>
    </location>
</feature>
<comment type="caution">
    <text evidence="2">The sequence shown here is derived from an EMBL/GenBank/DDBJ whole genome shotgun (WGS) entry which is preliminary data.</text>
</comment>
<reference evidence="2 3" key="1">
    <citation type="submission" date="2020-02" db="EMBL/GenBank/DDBJ databases">
        <title>Flavobacteriaceae Psychroflexus bacterium YR1-1, complete genome.</title>
        <authorList>
            <person name="Li Y."/>
            <person name="Wu S."/>
        </authorList>
    </citation>
    <scope>NUCLEOTIDE SEQUENCE [LARGE SCALE GENOMIC DNA]</scope>
    <source>
        <strain evidence="2 3">YR1-1</strain>
    </source>
</reference>
<dbReference type="EMBL" id="JAAIKD010000001">
    <property type="protein sequence ID" value="NEV92969.1"/>
    <property type="molecule type" value="Genomic_DNA"/>
</dbReference>
<dbReference type="SUPFAM" id="SSF55729">
    <property type="entry name" value="Acyl-CoA N-acyltransferases (Nat)"/>
    <property type="match status" value="1"/>
</dbReference>
<dbReference type="RefSeq" id="WP_164003676.1">
    <property type="nucleotide sequence ID" value="NZ_JAAIKD010000001.1"/>
</dbReference>
<protein>
    <submittedName>
        <fullName evidence="2">GNAT family N-acetyltransferase</fullName>
    </submittedName>
</protein>
<sequence>MQLTFTLIHKEDLEDVISLFQAAADKISRMNIDHWQYWKNPPSEKIEWVKEGIQNKEYFFVQNENNETLGMVRILDQDLLYWGKQDEKARYIHSLLVKEEYNGKGIGIQIIKRIGRDAKAMDCKYLRLDADSTNPKLCRYYENQGFKQVGAKKLPISTYNLYEKALA</sequence>
<evidence type="ECO:0000313" key="2">
    <source>
        <dbReference type="EMBL" id="NEV92969.1"/>
    </source>
</evidence>
<dbReference type="InterPro" id="IPR016181">
    <property type="entry name" value="Acyl_CoA_acyltransferase"/>
</dbReference>
<dbReference type="CDD" id="cd04301">
    <property type="entry name" value="NAT_SF"/>
    <property type="match status" value="1"/>
</dbReference>
<evidence type="ECO:0000259" key="1">
    <source>
        <dbReference type="PROSITE" id="PS51186"/>
    </source>
</evidence>
<keyword evidence="3" id="KW-1185">Reference proteome</keyword>
<organism evidence="2 3">
    <name type="scientific">Psychroflexus aurantiacus</name>
    <dbReference type="NCBI Taxonomy" id="2709310"/>
    <lineage>
        <taxon>Bacteria</taxon>
        <taxon>Pseudomonadati</taxon>
        <taxon>Bacteroidota</taxon>
        <taxon>Flavobacteriia</taxon>
        <taxon>Flavobacteriales</taxon>
        <taxon>Flavobacteriaceae</taxon>
        <taxon>Psychroflexus</taxon>
    </lineage>
</organism>